<organism evidence="2 3">
    <name type="scientific">Paracoccus salipaludis</name>
    <dbReference type="NCBI Taxonomy" id="2032623"/>
    <lineage>
        <taxon>Bacteria</taxon>
        <taxon>Pseudomonadati</taxon>
        <taxon>Pseudomonadota</taxon>
        <taxon>Alphaproteobacteria</taxon>
        <taxon>Rhodobacterales</taxon>
        <taxon>Paracoccaceae</taxon>
        <taxon>Paracoccus</taxon>
    </lineage>
</organism>
<sequence length="108" mass="12005">MARPPRIWISNETPAPGEIVRVRAQMVHVMESGLRLDASGQTVPQDILTGFTASLGDSLLLEWTPEMAISQNPYIEFTFAARHSGRLRMVWTDRRGVVAQADRDVTVG</sequence>
<dbReference type="InterPro" id="IPR014880">
    <property type="entry name" value="SoxZ_dom"/>
</dbReference>
<accession>A0A2A2GGW9</accession>
<evidence type="ECO:0000313" key="2">
    <source>
        <dbReference type="EMBL" id="PAU96761.1"/>
    </source>
</evidence>
<dbReference type="SUPFAM" id="SSF81296">
    <property type="entry name" value="E set domains"/>
    <property type="match status" value="1"/>
</dbReference>
<dbReference type="Gene3D" id="2.60.40.10">
    <property type="entry name" value="Immunoglobulins"/>
    <property type="match status" value="1"/>
</dbReference>
<proteinExistence type="predicted"/>
<evidence type="ECO:0000313" key="3">
    <source>
        <dbReference type="Proteomes" id="UP000218023"/>
    </source>
</evidence>
<evidence type="ECO:0000259" key="1">
    <source>
        <dbReference type="Pfam" id="PF08770"/>
    </source>
</evidence>
<dbReference type="RefSeq" id="WP_095640551.1">
    <property type="nucleotide sequence ID" value="NZ_NSJZ01000010.1"/>
</dbReference>
<feature type="domain" description="Sulphur oxidation protein SoxZ" evidence="1">
    <location>
        <begin position="13"/>
        <end position="101"/>
    </location>
</feature>
<name>A0A2A2GGW9_9RHOB</name>
<dbReference type="Proteomes" id="UP000218023">
    <property type="component" value="Unassembled WGS sequence"/>
</dbReference>
<dbReference type="AlphaFoldDB" id="A0A2A2GGW9"/>
<dbReference type="EMBL" id="NSJZ01000010">
    <property type="protein sequence ID" value="PAU96761.1"/>
    <property type="molecule type" value="Genomic_DNA"/>
</dbReference>
<dbReference type="InterPro" id="IPR014756">
    <property type="entry name" value="Ig_E-set"/>
</dbReference>
<reference evidence="2 3" key="1">
    <citation type="submission" date="2017-09" db="EMBL/GenBank/DDBJ databases">
        <title>Paracoccus alkalisoli sp. nov., isolated from saline alkaline soil.</title>
        <authorList>
            <person name="Dong X."/>
            <person name="Zhang G."/>
        </authorList>
    </citation>
    <scope>NUCLEOTIDE SEQUENCE [LARGE SCALE GENOMIC DNA]</scope>
    <source>
        <strain evidence="2 3">WN007</strain>
    </source>
</reference>
<comment type="caution">
    <text evidence="2">The sequence shown here is derived from an EMBL/GenBank/DDBJ whole genome shotgun (WGS) entry which is preliminary data.</text>
</comment>
<gene>
    <name evidence="2" type="ORF">CK240_11815</name>
</gene>
<dbReference type="InterPro" id="IPR013783">
    <property type="entry name" value="Ig-like_fold"/>
</dbReference>
<protein>
    <submittedName>
        <fullName evidence="2">Thiosulfate oxidation carrier complex protein SoxZ</fullName>
    </submittedName>
</protein>
<dbReference type="Pfam" id="PF08770">
    <property type="entry name" value="SoxZ"/>
    <property type="match status" value="1"/>
</dbReference>
<dbReference type="OrthoDB" id="9795530at2"/>
<keyword evidence="3" id="KW-1185">Reference proteome</keyword>